<evidence type="ECO:0000256" key="9">
    <source>
        <dbReference type="ARBA" id="ARBA00023136"/>
    </source>
</evidence>
<dbReference type="InParanoid" id="A0A507AXE5"/>
<dbReference type="AlphaFoldDB" id="A0A507AXE5"/>
<sequence>MASHNYYGTPPPQHQNYGVPNPQQPAAQSASSPYYTPYDAASTVSSYPPSYAPYSSQQHLTSAPQRPPQSVSPVSPFETPFDDHVYPTNSRQPGGASAQSLPQDTGYHGLGRTPSEDQMMANQDGIPLQNRPTKDLEGNDHVYEVPRGTNRAHKGKVRFGELGMFGAGQKKITFVVYFFTLVQVAVFLAEVIRNAQLTGSPIMIKPQFNPMIGPSSYVMINMGARFTPCMHNIPDLQGGSGPVFWHCPNSTTDDTDDPRNKCTLSEVCGFGGVPNPVYNNKDQSPEPNQWFRFIIPIVMHAGIIHIGFNLVLQLTLGRDMEKAIGSIRFFLVYISAGIFGNVLGGNFAGDGLASTGASGALFGIIALTLLDLLYSWKDRRNPLKDLLFIGLEIVISFVLGLLPGLDNFAHIGGFFMGLALGISVLHSPNALRRRIGEDASYASVNAGYLSRETPSFMRNPIGFFKGRKPLWWAWWLVRAGFVVVVVVVFILLLNNFYFYHHTCSWCKYLSCINVNNWCDMDKLQFTPKGSKRALELLMSGTEQMSKRLS</sequence>
<evidence type="ECO:0000256" key="2">
    <source>
        <dbReference type="ARBA" id="ARBA00004141"/>
    </source>
</evidence>
<dbReference type="SUPFAM" id="SSF144091">
    <property type="entry name" value="Rhomboid-like"/>
    <property type="match status" value="1"/>
</dbReference>
<keyword evidence="7 10" id="KW-0720">Serine protease</keyword>
<dbReference type="GeneID" id="41976579"/>
<protein>
    <recommendedName>
        <fullName evidence="10">Rhomboid-type serine protease</fullName>
        <ecNumber evidence="10">3.4.21.105</ecNumber>
    </recommendedName>
</protein>
<dbReference type="Proteomes" id="UP000319257">
    <property type="component" value="Unassembled WGS sequence"/>
</dbReference>
<evidence type="ECO:0000259" key="12">
    <source>
        <dbReference type="Pfam" id="PF01694"/>
    </source>
</evidence>
<feature type="transmembrane region" description="Helical" evidence="10">
    <location>
        <begin position="290"/>
        <end position="312"/>
    </location>
</feature>
<dbReference type="InterPro" id="IPR022764">
    <property type="entry name" value="Peptidase_S54_rhomboid_dom"/>
</dbReference>
<dbReference type="EMBL" id="SKBQ01000064">
    <property type="protein sequence ID" value="TPX09659.1"/>
    <property type="molecule type" value="Genomic_DNA"/>
</dbReference>
<dbReference type="RefSeq" id="XP_030991370.1">
    <property type="nucleotide sequence ID" value="XM_031144063.1"/>
</dbReference>
<evidence type="ECO:0000256" key="4">
    <source>
        <dbReference type="ARBA" id="ARBA00022670"/>
    </source>
</evidence>
<comment type="caution">
    <text evidence="13">The sequence shown here is derived from an EMBL/GenBank/DDBJ whole genome shotgun (WGS) entry which is preliminary data.</text>
</comment>
<gene>
    <name evidence="13" type="ORF">E0L32_009132</name>
</gene>
<keyword evidence="6 10" id="KW-0378">Hydrolase</keyword>
<comment type="function">
    <text evidence="10">Serine protease involved in intramembrane proteolysis.</text>
</comment>
<evidence type="ECO:0000313" key="13">
    <source>
        <dbReference type="EMBL" id="TPX09659.1"/>
    </source>
</evidence>
<feature type="transmembrane region" description="Helical" evidence="10">
    <location>
        <begin position="386"/>
        <end position="402"/>
    </location>
</feature>
<evidence type="ECO:0000256" key="11">
    <source>
        <dbReference type="SAM" id="MobiDB-lite"/>
    </source>
</evidence>
<comment type="subcellular location">
    <subcellularLocation>
        <location evidence="2 10">Membrane</location>
        <topology evidence="2 10">Multi-pass membrane protein</topology>
    </subcellularLocation>
</comment>
<dbReference type="GO" id="GO:0016020">
    <property type="term" value="C:membrane"/>
    <property type="evidence" value="ECO:0007669"/>
    <property type="project" value="UniProtKB-SubCell"/>
</dbReference>
<comment type="similarity">
    <text evidence="3 10">Belongs to the peptidase S54 family.</text>
</comment>
<evidence type="ECO:0000256" key="1">
    <source>
        <dbReference type="ARBA" id="ARBA00000156"/>
    </source>
</evidence>
<evidence type="ECO:0000256" key="6">
    <source>
        <dbReference type="ARBA" id="ARBA00022801"/>
    </source>
</evidence>
<feature type="transmembrane region" description="Helical" evidence="10">
    <location>
        <begin position="324"/>
        <end position="344"/>
    </location>
</feature>
<feature type="region of interest" description="Disordered" evidence="11">
    <location>
        <begin position="1"/>
        <end position="138"/>
    </location>
</feature>
<feature type="compositionally biased region" description="Polar residues" evidence="11">
    <location>
        <begin position="87"/>
        <end position="103"/>
    </location>
</feature>
<reference evidence="13 14" key="1">
    <citation type="submission" date="2019-06" db="EMBL/GenBank/DDBJ databases">
        <title>Draft genome sequence of the filamentous fungus Phialemoniopsis curvata isolated from diesel fuel.</title>
        <authorList>
            <person name="Varaljay V.A."/>
            <person name="Lyon W.J."/>
            <person name="Crouch A.L."/>
            <person name="Drake C.E."/>
            <person name="Hollomon J.M."/>
            <person name="Nadeau L.J."/>
            <person name="Nunn H.S."/>
            <person name="Stevenson B.S."/>
            <person name="Bojanowski C.L."/>
            <person name="Crookes-Goodson W.J."/>
        </authorList>
    </citation>
    <scope>NUCLEOTIDE SEQUENCE [LARGE SCALE GENOMIC DNA]</scope>
    <source>
        <strain evidence="13 14">D216</strain>
    </source>
</reference>
<evidence type="ECO:0000256" key="10">
    <source>
        <dbReference type="RuleBase" id="RU362115"/>
    </source>
</evidence>
<dbReference type="PANTHER" id="PTHR22936">
    <property type="entry name" value="RHOMBOID-RELATED"/>
    <property type="match status" value="1"/>
</dbReference>
<dbReference type="GO" id="GO:0004252">
    <property type="term" value="F:serine-type endopeptidase activity"/>
    <property type="evidence" value="ECO:0007669"/>
    <property type="project" value="InterPro"/>
</dbReference>
<evidence type="ECO:0000256" key="7">
    <source>
        <dbReference type="ARBA" id="ARBA00022825"/>
    </source>
</evidence>
<evidence type="ECO:0000256" key="8">
    <source>
        <dbReference type="ARBA" id="ARBA00022989"/>
    </source>
</evidence>
<feature type="transmembrane region" description="Helical" evidence="10">
    <location>
        <begin position="356"/>
        <end position="374"/>
    </location>
</feature>
<feature type="transmembrane region" description="Helical" evidence="10">
    <location>
        <begin position="475"/>
        <end position="499"/>
    </location>
</feature>
<feature type="transmembrane region" description="Helical" evidence="10">
    <location>
        <begin position="174"/>
        <end position="192"/>
    </location>
</feature>
<keyword evidence="8 10" id="KW-1133">Transmembrane helix</keyword>
<dbReference type="GO" id="GO:0006508">
    <property type="term" value="P:proteolysis"/>
    <property type="evidence" value="ECO:0007669"/>
    <property type="project" value="UniProtKB-KW"/>
</dbReference>
<evidence type="ECO:0000256" key="5">
    <source>
        <dbReference type="ARBA" id="ARBA00022692"/>
    </source>
</evidence>
<dbReference type="OrthoDB" id="2146116at2759"/>
<comment type="caution">
    <text evidence="10">Lacks conserved residue(s) required for the propagation of feature annotation.</text>
</comment>
<keyword evidence="14" id="KW-1185">Reference proteome</keyword>
<keyword evidence="5 10" id="KW-0812">Transmembrane</keyword>
<dbReference type="InterPro" id="IPR035952">
    <property type="entry name" value="Rhomboid-like_sf"/>
</dbReference>
<evidence type="ECO:0000313" key="14">
    <source>
        <dbReference type="Proteomes" id="UP000319257"/>
    </source>
</evidence>
<dbReference type="EC" id="3.4.21.105" evidence="10"/>
<proteinExistence type="inferred from homology"/>
<feature type="domain" description="Peptidase S54 rhomboid" evidence="12">
    <location>
        <begin position="288"/>
        <end position="425"/>
    </location>
</feature>
<keyword evidence="4 10" id="KW-0645">Protease</keyword>
<accession>A0A507AXE5</accession>
<feature type="compositionally biased region" description="Low complexity" evidence="11">
    <location>
        <begin position="24"/>
        <end position="33"/>
    </location>
</feature>
<dbReference type="InterPro" id="IPR002610">
    <property type="entry name" value="Peptidase_S54_rhomboid-like"/>
</dbReference>
<dbReference type="STRING" id="1093900.A0A507AXE5"/>
<keyword evidence="9 10" id="KW-0472">Membrane</keyword>
<dbReference type="Pfam" id="PF01694">
    <property type="entry name" value="Rhomboid"/>
    <property type="match status" value="1"/>
</dbReference>
<feature type="compositionally biased region" description="Low complexity" evidence="11">
    <location>
        <begin position="40"/>
        <end position="76"/>
    </location>
</feature>
<dbReference type="Gene3D" id="1.20.1540.10">
    <property type="entry name" value="Rhomboid-like"/>
    <property type="match status" value="1"/>
</dbReference>
<evidence type="ECO:0000256" key="3">
    <source>
        <dbReference type="ARBA" id="ARBA00009045"/>
    </source>
</evidence>
<name>A0A507AXE5_9PEZI</name>
<organism evidence="13 14">
    <name type="scientific">Thyridium curvatum</name>
    <dbReference type="NCBI Taxonomy" id="1093900"/>
    <lineage>
        <taxon>Eukaryota</taxon>
        <taxon>Fungi</taxon>
        <taxon>Dikarya</taxon>
        <taxon>Ascomycota</taxon>
        <taxon>Pezizomycotina</taxon>
        <taxon>Sordariomycetes</taxon>
        <taxon>Sordariomycetidae</taxon>
        <taxon>Thyridiales</taxon>
        <taxon>Thyridiaceae</taxon>
        <taxon>Thyridium</taxon>
    </lineage>
</organism>
<dbReference type="PANTHER" id="PTHR22936:SF69">
    <property type="entry name" value="RHOMBOID-LIKE PROTEIN"/>
    <property type="match status" value="1"/>
</dbReference>
<comment type="catalytic activity">
    <reaction evidence="1 10">
        <text>Cleaves type-1 transmembrane domains using a catalytic dyad composed of serine and histidine that are contributed by different transmembrane domains.</text>
        <dbReference type="EC" id="3.4.21.105"/>
    </reaction>
</comment>